<sequence>MKIAIYTIALNEEKHVKDWFESGKDADLLLIADTGSTDNTVAEAKKLGIEVKEISVNPWRFDTARNASLALLPKDIDMCIQLDMDETLSPGWRKEVEKAFAEDNFWPTYKQVTSWSPDGEPINFFYYFKIHHRHNFAWKHPIHEVIEPKDGAFYPRKEIDVRTYHKQDVTKDRTSYLKLLQMAVSESPNDWRMNHYLCREYSYKADFQNVIHSAYKALDIGYGWDQERASTCIWASQAAQGLGYMHWAYEWAKKGTQEAPEFYEAWHWRAQIAHLMGKWSDCYYSATKIDSLERQISHLNNLDAWNWWGFDLAALSAHKLGFHQEAVDFGLRAIKGNPSLERLNSNQTFYEKSLKESLNP</sequence>
<evidence type="ECO:0000259" key="1">
    <source>
        <dbReference type="Pfam" id="PF00535"/>
    </source>
</evidence>
<protein>
    <submittedName>
        <fullName evidence="2">Unannotated protein</fullName>
    </submittedName>
</protein>
<dbReference type="SUPFAM" id="SSF53448">
    <property type="entry name" value="Nucleotide-diphospho-sugar transferases"/>
    <property type="match status" value="1"/>
</dbReference>
<dbReference type="AlphaFoldDB" id="A0A6J6C4E7"/>
<proteinExistence type="predicted"/>
<evidence type="ECO:0000313" key="2">
    <source>
        <dbReference type="EMBL" id="CAB4545924.1"/>
    </source>
</evidence>
<dbReference type="EMBL" id="CAEZSJ010000154">
    <property type="protein sequence ID" value="CAB4545924.1"/>
    <property type="molecule type" value="Genomic_DNA"/>
</dbReference>
<accession>A0A6J6C4E7</accession>
<dbReference type="Gene3D" id="3.90.550.10">
    <property type="entry name" value="Spore Coat Polysaccharide Biosynthesis Protein SpsA, Chain A"/>
    <property type="match status" value="1"/>
</dbReference>
<dbReference type="InterPro" id="IPR001173">
    <property type="entry name" value="Glyco_trans_2-like"/>
</dbReference>
<dbReference type="SUPFAM" id="SSF48452">
    <property type="entry name" value="TPR-like"/>
    <property type="match status" value="1"/>
</dbReference>
<dbReference type="InterPro" id="IPR029044">
    <property type="entry name" value="Nucleotide-diphossugar_trans"/>
</dbReference>
<dbReference type="InterPro" id="IPR011990">
    <property type="entry name" value="TPR-like_helical_dom_sf"/>
</dbReference>
<gene>
    <name evidence="2" type="ORF">UFOPK1425_00827</name>
</gene>
<dbReference type="Pfam" id="PF00535">
    <property type="entry name" value="Glycos_transf_2"/>
    <property type="match status" value="1"/>
</dbReference>
<reference evidence="2" key="1">
    <citation type="submission" date="2020-05" db="EMBL/GenBank/DDBJ databases">
        <authorList>
            <person name="Chiriac C."/>
            <person name="Salcher M."/>
            <person name="Ghai R."/>
            <person name="Kavagutti S V."/>
        </authorList>
    </citation>
    <scope>NUCLEOTIDE SEQUENCE</scope>
</reference>
<organism evidence="2">
    <name type="scientific">freshwater metagenome</name>
    <dbReference type="NCBI Taxonomy" id="449393"/>
    <lineage>
        <taxon>unclassified sequences</taxon>
        <taxon>metagenomes</taxon>
        <taxon>ecological metagenomes</taxon>
    </lineage>
</organism>
<dbReference type="Gene3D" id="1.25.40.10">
    <property type="entry name" value="Tetratricopeptide repeat domain"/>
    <property type="match status" value="1"/>
</dbReference>
<name>A0A6J6C4E7_9ZZZZ</name>
<feature type="domain" description="Glycosyltransferase 2-like" evidence="1">
    <location>
        <begin position="7"/>
        <end position="105"/>
    </location>
</feature>